<evidence type="ECO:0000256" key="1">
    <source>
        <dbReference type="SAM" id="SignalP"/>
    </source>
</evidence>
<evidence type="ECO:0000313" key="2">
    <source>
        <dbReference type="EMBL" id="MCD9638142.1"/>
    </source>
</evidence>
<sequence length="116" mass="12951">MEFVRHLLMAAIAVMKRVVLAGFGVWSRDGSAAAFWSCYFSPVPAAGSSEERGREWGESGVMREAAGSGCSRPRWLSEKTTTRRRRELRLLSGDWCEGEGMRNVCAAFRQEVELFG</sequence>
<name>A0ABS8UUY6_DATST</name>
<proteinExistence type="predicted"/>
<evidence type="ECO:0008006" key="4">
    <source>
        <dbReference type="Google" id="ProtNLM"/>
    </source>
</evidence>
<keyword evidence="1" id="KW-0732">Signal</keyword>
<dbReference type="EMBL" id="JACEIK010002630">
    <property type="protein sequence ID" value="MCD9638142.1"/>
    <property type="molecule type" value="Genomic_DNA"/>
</dbReference>
<evidence type="ECO:0000313" key="3">
    <source>
        <dbReference type="Proteomes" id="UP000823775"/>
    </source>
</evidence>
<accession>A0ABS8UUY6</accession>
<feature type="signal peptide" evidence="1">
    <location>
        <begin position="1"/>
        <end position="21"/>
    </location>
</feature>
<gene>
    <name evidence="2" type="ORF">HAX54_021913</name>
</gene>
<comment type="caution">
    <text evidence="2">The sequence shown here is derived from an EMBL/GenBank/DDBJ whole genome shotgun (WGS) entry which is preliminary data.</text>
</comment>
<protein>
    <recommendedName>
        <fullName evidence="4">Secreted protein</fullName>
    </recommendedName>
</protein>
<reference evidence="2 3" key="1">
    <citation type="journal article" date="2021" name="BMC Genomics">
        <title>Datura genome reveals duplications of psychoactive alkaloid biosynthetic genes and high mutation rate following tissue culture.</title>
        <authorList>
            <person name="Rajewski A."/>
            <person name="Carter-House D."/>
            <person name="Stajich J."/>
            <person name="Litt A."/>
        </authorList>
    </citation>
    <scope>NUCLEOTIDE SEQUENCE [LARGE SCALE GENOMIC DNA]</scope>
    <source>
        <strain evidence="2">AR-01</strain>
    </source>
</reference>
<dbReference type="Proteomes" id="UP000823775">
    <property type="component" value="Unassembled WGS sequence"/>
</dbReference>
<feature type="chain" id="PRO_5046466304" description="Secreted protein" evidence="1">
    <location>
        <begin position="22"/>
        <end position="116"/>
    </location>
</feature>
<keyword evidence="3" id="KW-1185">Reference proteome</keyword>
<organism evidence="2 3">
    <name type="scientific">Datura stramonium</name>
    <name type="common">Jimsonweed</name>
    <name type="synonym">Common thornapple</name>
    <dbReference type="NCBI Taxonomy" id="4076"/>
    <lineage>
        <taxon>Eukaryota</taxon>
        <taxon>Viridiplantae</taxon>
        <taxon>Streptophyta</taxon>
        <taxon>Embryophyta</taxon>
        <taxon>Tracheophyta</taxon>
        <taxon>Spermatophyta</taxon>
        <taxon>Magnoliopsida</taxon>
        <taxon>eudicotyledons</taxon>
        <taxon>Gunneridae</taxon>
        <taxon>Pentapetalae</taxon>
        <taxon>asterids</taxon>
        <taxon>lamiids</taxon>
        <taxon>Solanales</taxon>
        <taxon>Solanaceae</taxon>
        <taxon>Solanoideae</taxon>
        <taxon>Datureae</taxon>
        <taxon>Datura</taxon>
    </lineage>
</organism>